<organism evidence="6 7">
    <name type="scientific">Nonomuraea jiangxiensis</name>
    <dbReference type="NCBI Taxonomy" id="633440"/>
    <lineage>
        <taxon>Bacteria</taxon>
        <taxon>Bacillati</taxon>
        <taxon>Actinomycetota</taxon>
        <taxon>Actinomycetes</taxon>
        <taxon>Streptosporangiales</taxon>
        <taxon>Streptosporangiaceae</taxon>
        <taxon>Nonomuraea</taxon>
    </lineage>
</organism>
<dbReference type="Gene3D" id="3.40.30.120">
    <property type="match status" value="1"/>
</dbReference>
<evidence type="ECO:0000256" key="1">
    <source>
        <dbReference type="ARBA" id="ARBA00001974"/>
    </source>
</evidence>
<dbReference type="Gene3D" id="3.50.50.60">
    <property type="entry name" value="FAD/NAD(P)-binding domain"/>
    <property type="match status" value="1"/>
</dbReference>
<evidence type="ECO:0000256" key="4">
    <source>
        <dbReference type="ARBA" id="ARBA00022827"/>
    </source>
</evidence>
<dbReference type="SUPFAM" id="SSF52833">
    <property type="entry name" value="Thioredoxin-like"/>
    <property type="match status" value="1"/>
</dbReference>
<name>A0A1G9AXX1_9ACTN</name>
<reference evidence="6 7" key="1">
    <citation type="submission" date="2016-10" db="EMBL/GenBank/DDBJ databases">
        <authorList>
            <person name="de Groot N.N."/>
        </authorList>
    </citation>
    <scope>NUCLEOTIDE SEQUENCE [LARGE SCALE GENOMIC DNA]</scope>
    <source>
        <strain evidence="6 7">CGMCC 4.6533</strain>
    </source>
</reference>
<dbReference type="RefSeq" id="WP_176993459.1">
    <property type="nucleotide sequence ID" value="NZ_FNDJ01000015.1"/>
</dbReference>
<evidence type="ECO:0000313" key="6">
    <source>
        <dbReference type="EMBL" id="SDK31475.1"/>
    </source>
</evidence>
<comment type="cofactor">
    <cofactor evidence="1">
        <name>FAD</name>
        <dbReference type="ChEBI" id="CHEBI:57692"/>
    </cofactor>
</comment>
<dbReference type="Gene3D" id="3.30.70.2450">
    <property type="match status" value="1"/>
</dbReference>
<dbReference type="SUPFAM" id="SSF51905">
    <property type="entry name" value="FAD/NAD(P)-binding domain"/>
    <property type="match status" value="1"/>
</dbReference>
<protein>
    <submittedName>
        <fullName evidence="6">2-polyprenyl-6-methoxyphenol hydroxylase</fullName>
    </submittedName>
</protein>
<dbReference type="InterPro" id="IPR002938">
    <property type="entry name" value="FAD-bd"/>
</dbReference>
<dbReference type="PANTHER" id="PTHR43004">
    <property type="entry name" value="TRK SYSTEM POTASSIUM UPTAKE PROTEIN"/>
    <property type="match status" value="1"/>
</dbReference>
<dbReference type="STRING" id="633440.SAMN05421869_11568"/>
<dbReference type="AlphaFoldDB" id="A0A1G9AXX1"/>
<dbReference type="InterPro" id="IPR036188">
    <property type="entry name" value="FAD/NAD-bd_sf"/>
</dbReference>
<dbReference type="GO" id="GO:0016709">
    <property type="term" value="F:oxidoreductase activity, acting on paired donors, with incorporation or reduction of molecular oxygen, NAD(P)H as one donor, and incorporation of one atom of oxygen"/>
    <property type="evidence" value="ECO:0007669"/>
    <property type="project" value="UniProtKB-ARBA"/>
</dbReference>
<proteinExistence type="inferred from homology"/>
<dbReference type="Pfam" id="PF01494">
    <property type="entry name" value="FAD_binding_3"/>
    <property type="match status" value="1"/>
</dbReference>
<evidence type="ECO:0000259" key="5">
    <source>
        <dbReference type="Pfam" id="PF01494"/>
    </source>
</evidence>
<dbReference type="GO" id="GO:0071949">
    <property type="term" value="F:FAD binding"/>
    <property type="evidence" value="ECO:0007669"/>
    <property type="project" value="InterPro"/>
</dbReference>
<accession>A0A1G9AXX1</accession>
<keyword evidence="7" id="KW-1185">Reference proteome</keyword>
<dbReference type="Proteomes" id="UP000199202">
    <property type="component" value="Unassembled WGS sequence"/>
</dbReference>
<evidence type="ECO:0000313" key="7">
    <source>
        <dbReference type="Proteomes" id="UP000199202"/>
    </source>
</evidence>
<feature type="domain" description="FAD-binding" evidence="5">
    <location>
        <begin position="4"/>
        <end position="340"/>
    </location>
</feature>
<evidence type="ECO:0000256" key="3">
    <source>
        <dbReference type="ARBA" id="ARBA00022630"/>
    </source>
</evidence>
<dbReference type="InterPro" id="IPR036249">
    <property type="entry name" value="Thioredoxin-like_sf"/>
</dbReference>
<gene>
    <name evidence="6" type="ORF">SAMN05421869_11568</name>
</gene>
<dbReference type="InterPro" id="IPR050641">
    <property type="entry name" value="RIFMO-like"/>
</dbReference>
<evidence type="ECO:0000256" key="2">
    <source>
        <dbReference type="ARBA" id="ARBA00007801"/>
    </source>
</evidence>
<dbReference type="PANTHER" id="PTHR43004:SF19">
    <property type="entry name" value="BINDING MONOOXYGENASE, PUTATIVE (JCVI)-RELATED"/>
    <property type="match status" value="1"/>
</dbReference>
<sequence length="546" mass="58857">MTADADVLIVGAGPTGLVLAIELARRGVIPRIIDAAGADHRESRAVSIVARSLELLDDLGLAEAAIDRGVPLHALNFYQGATTLAEMDVTAVDSPFPLDLCIPQWQTVALLRERAAELGVSVEWDTRLIGQRAGEHGVSVELARGDGRRLHGETRWLVGADGAHSTVREAAGIARVRADLKRGFILGDLAADWPLSRDRFHVYFDRSGVLAVFPMAGGLWRVLAGTPDDRPPETPGPADFAAYVAGRSPLDSRVRDLRWSSSFVARESLAARLRHGRVLLAGDAAHSHSPVGGQGMNTGMQDASNLGWKLALVLTGRAPEALLDSYHAERWPVAKAVVDATSTATRVATAGTLVARRARRHALRLLGRLNPVQQRLSNAFGEHLVHYRGSDLVSERWQQSRARAWSDASRTGPAAGELVRDAYLENRSGPVALRHLLRPPGHHLFLFAADLTDPAALAGWQAAARRVMAGHGEVHLVTRGHLPPAAGPGMDGALADLRSDAHNRYGVRRPSLYVIRPDNYVGYRADDADLTPVTGYFRTLTGYTPG</sequence>
<keyword evidence="3" id="KW-0285">Flavoprotein</keyword>
<dbReference type="EMBL" id="FNDJ01000015">
    <property type="protein sequence ID" value="SDK31475.1"/>
    <property type="molecule type" value="Genomic_DNA"/>
</dbReference>
<keyword evidence="4" id="KW-0274">FAD</keyword>
<dbReference type="PRINTS" id="PR00420">
    <property type="entry name" value="RNGMNOXGNASE"/>
</dbReference>
<comment type="similarity">
    <text evidence="2">Belongs to the PheA/TfdB FAD monooxygenase family.</text>
</comment>